<dbReference type="RefSeq" id="WP_034255125.1">
    <property type="nucleotide sequence ID" value="NZ_CP017298.1"/>
</dbReference>
<dbReference type="STRING" id="178339.BH719_01170"/>
<dbReference type="InterPro" id="IPR011706">
    <property type="entry name" value="Cu-oxidase_C"/>
</dbReference>
<dbReference type="SUPFAM" id="SSF49503">
    <property type="entry name" value="Cupredoxins"/>
    <property type="match status" value="3"/>
</dbReference>
<dbReference type="CDD" id="cd13896">
    <property type="entry name" value="CuRO_3_CopA"/>
    <property type="match status" value="1"/>
</dbReference>
<proteinExistence type="predicted"/>
<keyword evidence="9" id="KW-1185">Reference proteome</keyword>
<feature type="signal peptide" evidence="4">
    <location>
        <begin position="1"/>
        <end position="23"/>
    </location>
</feature>
<evidence type="ECO:0000256" key="3">
    <source>
        <dbReference type="ARBA" id="ARBA00023008"/>
    </source>
</evidence>
<evidence type="ECO:0000259" key="5">
    <source>
        <dbReference type="Pfam" id="PF00394"/>
    </source>
</evidence>
<dbReference type="Pfam" id="PF07731">
    <property type="entry name" value="Cu-oxidase_2"/>
    <property type="match status" value="1"/>
</dbReference>
<dbReference type="InterPro" id="IPR034279">
    <property type="entry name" value="CuRO_3_CopA"/>
</dbReference>
<dbReference type="InterPro" id="IPR001117">
    <property type="entry name" value="Cu-oxidase_2nd"/>
</dbReference>
<keyword evidence="4" id="KW-0732">Signal</keyword>
<dbReference type="Gene3D" id="2.60.40.420">
    <property type="entry name" value="Cupredoxins - blue copper proteins"/>
    <property type="match status" value="3"/>
</dbReference>
<dbReference type="PANTHER" id="PTHR11709">
    <property type="entry name" value="MULTI-COPPER OXIDASE"/>
    <property type="match status" value="1"/>
</dbReference>
<dbReference type="PROSITE" id="PS51257">
    <property type="entry name" value="PROKAR_LIPOPROTEIN"/>
    <property type="match status" value="1"/>
</dbReference>
<dbReference type="EMBL" id="CP017298">
    <property type="protein sequence ID" value="AOS46662.1"/>
    <property type="molecule type" value="Genomic_DNA"/>
</dbReference>
<dbReference type="InterPro" id="IPR045087">
    <property type="entry name" value="Cu-oxidase_fam"/>
</dbReference>
<protein>
    <submittedName>
        <fullName evidence="8">Copper oxidase</fullName>
    </submittedName>
</protein>
<gene>
    <name evidence="8" type="ORF">BH719_01170</name>
</gene>
<keyword evidence="2" id="KW-0560">Oxidoreductase</keyword>
<feature type="chain" id="PRO_5038464375" evidence="4">
    <location>
        <begin position="24"/>
        <end position="494"/>
    </location>
</feature>
<evidence type="ECO:0000256" key="2">
    <source>
        <dbReference type="ARBA" id="ARBA00023002"/>
    </source>
</evidence>
<dbReference type="KEGG" id="phon:BH719_01170"/>
<keyword evidence="1" id="KW-0479">Metal-binding</keyword>
<dbReference type="PROSITE" id="PS00080">
    <property type="entry name" value="MULTICOPPER_OXIDASE2"/>
    <property type="match status" value="1"/>
</dbReference>
<evidence type="ECO:0000259" key="7">
    <source>
        <dbReference type="Pfam" id="PF07732"/>
    </source>
</evidence>
<evidence type="ECO:0000256" key="1">
    <source>
        <dbReference type="ARBA" id="ARBA00022723"/>
    </source>
</evidence>
<feature type="domain" description="Plastocyanin-like" evidence="6">
    <location>
        <begin position="385"/>
        <end position="492"/>
    </location>
</feature>
<dbReference type="GO" id="GO:0005507">
    <property type="term" value="F:copper ion binding"/>
    <property type="evidence" value="ECO:0007669"/>
    <property type="project" value="InterPro"/>
</dbReference>
<dbReference type="OrthoDB" id="345021at2"/>
<dbReference type="InterPro" id="IPR011707">
    <property type="entry name" value="Cu-oxidase-like_N"/>
</dbReference>
<dbReference type="Pfam" id="PF00394">
    <property type="entry name" value="Cu-oxidase"/>
    <property type="match status" value="1"/>
</dbReference>
<evidence type="ECO:0000256" key="4">
    <source>
        <dbReference type="SAM" id="SignalP"/>
    </source>
</evidence>
<dbReference type="InterPro" id="IPR002355">
    <property type="entry name" value="Cu_oxidase_Cu_BS"/>
</dbReference>
<dbReference type="InterPro" id="IPR006311">
    <property type="entry name" value="TAT_signal"/>
</dbReference>
<accession>A0A1D8B0M2</accession>
<dbReference type="Pfam" id="PF07732">
    <property type="entry name" value="Cu-oxidase_3"/>
    <property type="match status" value="1"/>
</dbReference>
<evidence type="ECO:0000313" key="8">
    <source>
        <dbReference type="EMBL" id="AOS46662.1"/>
    </source>
</evidence>
<evidence type="ECO:0000259" key="6">
    <source>
        <dbReference type="Pfam" id="PF07731"/>
    </source>
</evidence>
<dbReference type="Proteomes" id="UP000095214">
    <property type="component" value="Chromosome"/>
</dbReference>
<keyword evidence="3" id="KW-0186">Copper</keyword>
<reference evidence="8 9" key="1">
    <citation type="submission" date="2016-09" db="EMBL/GenBank/DDBJ databases">
        <title>Complete genome sequence of Actinomyces hongkongensis HKU8.</title>
        <authorList>
            <person name="Gao Y.-X."/>
            <person name="Zhou Y.-Y."/>
            <person name="Xie Y."/>
            <person name="Wang M."/>
            <person name="Wang S.-J."/>
            <person name="Shen S.-G."/>
        </authorList>
    </citation>
    <scope>NUCLEOTIDE SEQUENCE [LARGE SCALE GENOMIC DNA]</scope>
    <source>
        <strain evidence="8 9">HKU8</strain>
    </source>
</reference>
<name>A0A1D8B0M2_9ACTO</name>
<organism evidence="8 9">
    <name type="scientific">Pauljensenia hongkongensis</name>
    <dbReference type="NCBI Taxonomy" id="178339"/>
    <lineage>
        <taxon>Bacteria</taxon>
        <taxon>Bacillati</taxon>
        <taxon>Actinomycetota</taxon>
        <taxon>Actinomycetes</taxon>
        <taxon>Actinomycetales</taxon>
        <taxon>Actinomycetaceae</taxon>
        <taxon>Pauljensenia</taxon>
    </lineage>
</organism>
<dbReference type="PROSITE" id="PS51318">
    <property type="entry name" value="TAT"/>
    <property type="match status" value="1"/>
</dbReference>
<dbReference type="InterPro" id="IPR008972">
    <property type="entry name" value="Cupredoxin"/>
</dbReference>
<dbReference type="GO" id="GO:0016491">
    <property type="term" value="F:oxidoreductase activity"/>
    <property type="evidence" value="ECO:0007669"/>
    <property type="project" value="UniProtKB-KW"/>
</dbReference>
<feature type="domain" description="Plastocyanin-like" evidence="7">
    <location>
        <begin position="72"/>
        <end position="177"/>
    </location>
</feature>
<dbReference type="AlphaFoldDB" id="A0A1D8B0M2"/>
<sequence length="494" mass="52980">MNTLSCRHVLFTGLGLASAGALSACGAKNTPAAAPAAPNSPLTIPSQTPLVAAPGTKTVNHVLTPRPVTLDLGGVTARTWAYDETLDAPVLRARAGDLLQVRVENKLPTSTSVHWHGIALRQPSDGVPGVTQQPIEAGSSFTYQFVAPDPGTYFFHPHTGVQIDRGLYRPLVIDDPAEPGRYDHEWIITLDDWADGVGTSPDDILAAFKAQNGTVSSGMNHDMDGMDHGMSPLGDAGDVTYPHYLVNGRVPAAPRTLTAKPGQKVRLRVVNASSDTIFKLALQGHRLTVTHTDGFPVTSTQASAVYLAMGERLDATITLGDGVFVLQAAPEGKKGTPARAIVRTGSGNVPAPDTRIAELDGKALLTTQLKPADSARLPDRKPDTTLDVALNGQMKPYAWGLNGKRFGEDTPLALSRGQRVRLRMTNMTMMAHPMHIHGHTWALPGSDGLRKDTVLIRPMETVEADLQADNPGTWMLHCHNIYHAELGMMTTLRY</sequence>
<feature type="domain" description="Plastocyanin-like" evidence="5">
    <location>
        <begin position="242"/>
        <end position="342"/>
    </location>
</feature>
<dbReference type="PANTHER" id="PTHR11709:SF394">
    <property type="entry name" value="FI03373P-RELATED"/>
    <property type="match status" value="1"/>
</dbReference>
<evidence type="ECO:0000313" key="9">
    <source>
        <dbReference type="Proteomes" id="UP000095214"/>
    </source>
</evidence>
<dbReference type="CDD" id="cd13861">
    <property type="entry name" value="CuRO_1_CumA_like"/>
    <property type="match status" value="1"/>
</dbReference>